<accession>A0AAX4P3L0</accession>
<feature type="region of interest" description="Disordered" evidence="1">
    <location>
        <begin position="181"/>
        <end position="202"/>
    </location>
</feature>
<feature type="region of interest" description="Disordered" evidence="1">
    <location>
        <begin position="79"/>
        <end position="106"/>
    </location>
</feature>
<dbReference type="Proteomes" id="UP001472866">
    <property type="component" value="Chromosome 03"/>
</dbReference>
<protein>
    <submittedName>
        <fullName evidence="2">Uncharacterized protein</fullName>
    </submittedName>
</protein>
<evidence type="ECO:0000313" key="2">
    <source>
        <dbReference type="EMBL" id="WZN60376.1"/>
    </source>
</evidence>
<sequence length="710" mass="77121">MTSSMEETPRRLAVVVDVAQLRGQVPEEPEEESVPGPRPEPLETLGLDSKAKLRTNALVSDVAVVVAKVVGDYRQRVRNLQQEVHHEPSGDRDRGRGRGNESSSGNQVGIQWTFRIFDSTESLMATEKSLGLLARAMEKEGALCSGMTAATPNPQFEDFEYSSFRSFLRLLQRFGAENRATSTSASAKAKENATKSSSSKSQVDGLQQVSRCLTGVMSKMDQSTCRSWVLLFSDCGKASCKTEDPALVRIAESLQQHRASLKWLSPRAWPDGRPAEMPRGLAALEEEAVVEGLRRERRERRGRGEAVLRGATSLDAAGASASGWGNAAEKYCHDTAATPAHDSTSMAEGRERTKDLLDKSLKSYQLDLRLMQPSFERRAKEKERERAGGEAAEAAAMTGPPAPHRPRDPAALVSDARLELQSFYGNSETGLRPGPVVRRCVCTIFSHEKRTAHDRCRQLFVPRSALREKYGKGYQGTKDAKVREYLTQVLLRLASASAAMAEVEGSKEEAVLTRADLREVKQMLKDVMFAMPAATPGSGVKEFLEQTVSPSFPLLEASVLQLKANFGLASQPRQRRRAAPAPAAVAGVEREGQARKQQKPPSSSKSNLSRASSARRPRRDCGTGAAGGGTIASLGGLSLSQQSSQGVRFHGNLARQVSLKLRANTQASQGGPGAAKAAKRAGRQESGRENKKPCVRKDAVLETPFLKKFG</sequence>
<evidence type="ECO:0000256" key="1">
    <source>
        <dbReference type="SAM" id="MobiDB-lite"/>
    </source>
</evidence>
<feature type="compositionally biased region" description="Basic and acidic residues" evidence="1">
    <location>
        <begin position="375"/>
        <end position="388"/>
    </location>
</feature>
<feature type="compositionally biased region" description="Low complexity" evidence="1">
    <location>
        <begin position="599"/>
        <end position="612"/>
    </location>
</feature>
<feature type="compositionally biased region" description="Basic and acidic residues" evidence="1">
    <location>
        <begin position="83"/>
        <end position="99"/>
    </location>
</feature>
<feature type="region of interest" description="Disordered" evidence="1">
    <location>
        <begin position="662"/>
        <end position="698"/>
    </location>
</feature>
<organism evidence="2 3">
    <name type="scientific">Chloropicon roscoffensis</name>
    <dbReference type="NCBI Taxonomy" id="1461544"/>
    <lineage>
        <taxon>Eukaryota</taxon>
        <taxon>Viridiplantae</taxon>
        <taxon>Chlorophyta</taxon>
        <taxon>Chloropicophyceae</taxon>
        <taxon>Chloropicales</taxon>
        <taxon>Chloropicaceae</taxon>
        <taxon>Chloropicon</taxon>
    </lineage>
</organism>
<reference evidence="2 3" key="1">
    <citation type="submission" date="2024-03" db="EMBL/GenBank/DDBJ databases">
        <title>Complete genome sequence of the green alga Chloropicon roscoffensis RCC1871.</title>
        <authorList>
            <person name="Lemieux C."/>
            <person name="Pombert J.-F."/>
            <person name="Otis C."/>
            <person name="Turmel M."/>
        </authorList>
    </citation>
    <scope>NUCLEOTIDE SEQUENCE [LARGE SCALE GENOMIC DNA]</scope>
    <source>
        <strain evidence="2 3">RCC1871</strain>
    </source>
</reference>
<proteinExistence type="predicted"/>
<name>A0AAX4P3L0_9CHLO</name>
<dbReference type="AlphaFoldDB" id="A0AAX4P3L0"/>
<keyword evidence="3" id="KW-1185">Reference proteome</keyword>
<feature type="region of interest" description="Disordered" evidence="1">
    <location>
        <begin position="373"/>
        <end position="407"/>
    </location>
</feature>
<feature type="region of interest" description="Disordered" evidence="1">
    <location>
        <begin position="570"/>
        <end position="627"/>
    </location>
</feature>
<dbReference type="EMBL" id="CP151503">
    <property type="protein sequence ID" value="WZN60376.1"/>
    <property type="molecule type" value="Genomic_DNA"/>
</dbReference>
<evidence type="ECO:0000313" key="3">
    <source>
        <dbReference type="Proteomes" id="UP001472866"/>
    </source>
</evidence>
<feature type="compositionally biased region" description="Basic and acidic residues" evidence="1">
    <location>
        <begin position="682"/>
        <end position="698"/>
    </location>
</feature>
<gene>
    <name evidence="2" type="ORF">HKI87_03g19050</name>
</gene>
<feature type="region of interest" description="Disordered" evidence="1">
    <location>
        <begin position="21"/>
        <end position="48"/>
    </location>
</feature>